<dbReference type="Proteomes" id="UP001157974">
    <property type="component" value="Unassembled WGS sequence"/>
</dbReference>
<dbReference type="PANTHER" id="PTHR30473:SF2">
    <property type="entry name" value="PIN DOMAIN-CONTAINING PROTEIN"/>
    <property type="match status" value="1"/>
</dbReference>
<dbReference type="InterPro" id="IPR002716">
    <property type="entry name" value="PIN_dom"/>
</dbReference>
<organism evidence="4 5">
    <name type="scientific">Rhodosorus marinus</name>
    <dbReference type="NCBI Taxonomy" id="101924"/>
    <lineage>
        <taxon>Eukaryota</taxon>
        <taxon>Rhodophyta</taxon>
        <taxon>Stylonematophyceae</taxon>
        <taxon>Stylonematales</taxon>
        <taxon>Stylonemataceae</taxon>
        <taxon>Rhodosorus</taxon>
    </lineage>
</organism>
<comment type="caution">
    <text evidence="4">The sequence shown here is derived from an EMBL/GenBank/DDBJ whole genome shotgun (WGS) entry which is preliminary data.</text>
</comment>
<dbReference type="Gene3D" id="3.40.50.300">
    <property type="entry name" value="P-loop containing nucleotide triphosphate hydrolases"/>
    <property type="match status" value="1"/>
</dbReference>
<dbReference type="GO" id="GO:0005524">
    <property type="term" value="F:ATP binding"/>
    <property type="evidence" value="ECO:0007669"/>
    <property type="project" value="UniProtKB-KW"/>
</dbReference>
<accession>A0AAV8V3T9</accession>
<dbReference type="InterPro" id="IPR051451">
    <property type="entry name" value="PhoH2-like"/>
</dbReference>
<dbReference type="SMART" id="SM00670">
    <property type="entry name" value="PINc"/>
    <property type="match status" value="1"/>
</dbReference>
<keyword evidence="1" id="KW-0547">Nucleotide-binding</keyword>
<dbReference type="AlphaFoldDB" id="A0AAV8V3T9"/>
<dbReference type="PANTHER" id="PTHR30473">
    <property type="entry name" value="PROTEIN PHOH"/>
    <property type="match status" value="1"/>
</dbReference>
<name>A0AAV8V3T9_9RHOD</name>
<gene>
    <name evidence="4" type="ORF">NDN08_008333</name>
</gene>
<evidence type="ECO:0000256" key="1">
    <source>
        <dbReference type="ARBA" id="ARBA00022741"/>
    </source>
</evidence>
<dbReference type="InterPro" id="IPR003714">
    <property type="entry name" value="PhoH"/>
</dbReference>
<dbReference type="Pfam" id="PF13638">
    <property type="entry name" value="PIN_4"/>
    <property type="match status" value="1"/>
</dbReference>
<reference evidence="4 5" key="1">
    <citation type="journal article" date="2023" name="Nat. Commun.">
        <title>Origin of minicircular mitochondrial genomes in red algae.</title>
        <authorList>
            <person name="Lee Y."/>
            <person name="Cho C.H."/>
            <person name="Lee Y.M."/>
            <person name="Park S.I."/>
            <person name="Yang J.H."/>
            <person name="West J.A."/>
            <person name="Bhattacharya D."/>
            <person name="Yoon H.S."/>
        </authorList>
    </citation>
    <scope>NUCLEOTIDE SEQUENCE [LARGE SCALE GENOMIC DNA]</scope>
    <source>
        <strain evidence="4 5">CCMP1338</strain>
        <tissue evidence="4">Whole cell</tissue>
    </source>
</reference>
<evidence type="ECO:0000313" key="4">
    <source>
        <dbReference type="EMBL" id="KAJ8908242.1"/>
    </source>
</evidence>
<evidence type="ECO:0000313" key="5">
    <source>
        <dbReference type="Proteomes" id="UP001157974"/>
    </source>
</evidence>
<dbReference type="CDD" id="cd09883">
    <property type="entry name" value="PIN_VapC_PhoHL-ATPase"/>
    <property type="match status" value="1"/>
</dbReference>
<dbReference type="GO" id="GO:0005829">
    <property type="term" value="C:cytosol"/>
    <property type="evidence" value="ECO:0007669"/>
    <property type="project" value="TreeGrafter"/>
</dbReference>
<proteinExistence type="predicted"/>
<dbReference type="Pfam" id="PF02562">
    <property type="entry name" value="PhoH"/>
    <property type="match status" value="1"/>
</dbReference>
<dbReference type="Gene3D" id="3.40.50.1010">
    <property type="entry name" value="5'-nuclease"/>
    <property type="match status" value="1"/>
</dbReference>
<keyword evidence="2" id="KW-0067">ATP-binding</keyword>
<evidence type="ECO:0000259" key="3">
    <source>
        <dbReference type="SMART" id="SM00670"/>
    </source>
</evidence>
<feature type="domain" description="PIN" evidence="3">
    <location>
        <begin position="39"/>
        <end position="176"/>
    </location>
</feature>
<sequence>MTLGGYKVGVEMYSSVVDVEHPEVQVVKKIIKDSDHLRKIYVLDTNVILHSFQCLFTFGENDVCIPITVLEELDKFKKGNEELHYNAREFLRTLDDIAAKDSEGALAGEGIKLSDDLGRVNISLSNRDAEIEELFFQDSPDHRILATLSSLTAREKEKKLRGRNVILVTKDNNLRVKARAFGLLAQDYVTDKVPSVEEQYTGQRIHENVPSEAINVFFSNDGGATDERLGLDMLQDTCPIEPVPVPNESFILRNCSRSALATWKYDSRNAEYSFKRVEKRTAFNISPRNSEQAFAMNMLLDPSIRLVTLQGKAGTGKTLLALAAAFESRKTYAKIYLSRPVIPLSNRDSGYLPGDINTKLNPYMQPLWDNVGVIKSVNTTKQGNGKVVENCYVADVDYMIESHFLEVAPLAYIRGRSFHDAYFIVDEAQNLTPHEVKTIITRAGEGTKIVLTGDIYQIDNPYVDSRSNGLSYIVERMKGQSIYGHVLLEKGERSELADLASELL</sequence>
<keyword evidence="5" id="KW-1185">Reference proteome</keyword>
<protein>
    <recommendedName>
        <fullName evidence="3">PIN domain-containing protein</fullName>
    </recommendedName>
</protein>
<dbReference type="SUPFAM" id="SSF52540">
    <property type="entry name" value="P-loop containing nucleoside triphosphate hydrolases"/>
    <property type="match status" value="1"/>
</dbReference>
<dbReference type="EMBL" id="JAMWBK010000002">
    <property type="protein sequence ID" value="KAJ8908242.1"/>
    <property type="molecule type" value="Genomic_DNA"/>
</dbReference>
<dbReference type="InterPro" id="IPR027417">
    <property type="entry name" value="P-loop_NTPase"/>
</dbReference>
<evidence type="ECO:0000256" key="2">
    <source>
        <dbReference type="ARBA" id="ARBA00022840"/>
    </source>
</evidence>